<dbReference type="Gene3D" id="2.60.120.10">
    <property type="entry name" value="Jelly Rolls"/>
    <property type="match status" value="1"/>
</dbReference>
<evidence type="ECO:0000313" key="3">
    <source>
        <dbReference type="Proteomes" id="UP001362999"/>
    </source>
</evidence>
<dbReference type="InterPro" id="IPR014710">
    <property type="entry name" value="RmlC-like_jellyroll"/>
</dbReference>
<keyword evidence="3" id="KW-1185">Reference proteome</keyword>
<accession>A0AAW0AQI9</accession>
<gene>
    <name evidence="2" type="ORF">R3P38DRAFT_2995671</name>
</gene>
<evidence type="ECO:0000259" key="1">
    <source>
        <dbReference type="Pfam" id="PF11699"/>
    </source>
</evidence>
<dbReference type="SUPFAM" id="SSF51182">
    <property type="entry name" value="RmlC-like cupins"/>
    <property type="match status" value="1"/>
</dbReference>
<comment type="caution">
    <text evidence="2">The sequence shown here is derived from an EMBL/GenBank/DDBJ whole genome shotgun (WGS) entry which is preliminary data.</text>
</comment>
<organism evidence="2 3">
    <name type="scientific">Favolaschia claudopus</name>
    <dbReference type="NCBI Taxonomy" id="2862362"/>
    <lineage>
        <taxon>Eukaryota</taxon>
        <taxon>Fungi</taxon>
        <taxon>Dikarya</taxon>
        <taxon>Basidiomycota</taxon>
        <taxon>Agaricomycotina</taxon>
        <taxon>Agaricomycetes</taxon>
        <taxon>Agaricomycetidae</taxon>
        <taxon>Agaricales</taxon>
        <taxon>Marasmiineae</taxon>
        <taxon>Mycenaceae</taxon>
        <taxon>Favolaschia</taxon>
    </lineage>
</organism>
<reference evidence="2 3" key="1">
    <citation type="journal article" date="2024" name="J Genomics">
        <title>Draft genome sequencing and assembly of Favolaschia claudopus CIRM-BRFM 2984 isolated from oak limbs.</title>
        <authorList>
            <person name="Navarro D."/>
            <person name="Drula E."/>
            <person name="Chaduli D."/>
            <person name="Cazenave R."/>
            <person name="Ahrendt S."/>
            <person name="Wang J."/>
            <person name="Lipzen A."/>
            <person name="Daum C."/>
            <person name="Barry K."/>
            <person name="Grigoriev I.V."/>
            <person name="Favel A."/>
            <person name="Rosso M.N."/>
            <person name="Martin F."/>
        </authorList>
    </citation>
    <scope>NUCLEOTIDE SEQUENCE [LARGE SCALE GENOMIC DNA]</scope>
    <source>
        <strain evidence="2 3">CIRM-BRFM 2984</strain>
    </source>
</reference>
<evidence type="ECO:0000313" key="2">
    <source>
        <dbReference type="EMBL" id="KAK7015629.1"/>
    </source>
</evidence>
<dbReference type="AlphaFoldDB" id="A0AAW0AQI9"/>
<sequence>MSAGQILIPPMGVKKRKCTRDNTFMFLVIQGLIRATIDEDVFLLSPGDMFQAPRGRHPVLNQKHWGYGCETLLLSCALPSNF</sequence>
<dbReference type="InterPro" id="IPR011051">
    <property type="entry name" value="RmlC_Cupin_sf"/>
</dbReference>
<dbReference type="InterPro" id="IPR025974">
    <property type="entry name" value="Mif2/CENP-C_cupin"/>
</dbReference>
<feature type="domain" description="Mif2/CENP-C cupin" evidence="1">
    <location>
        <begin position="1"/>
        <end position="57"/>
    </location>
</feature>
<dbReference type="Proteomes" id="UP001362999">
    <property type="component" value="Unassembled WGS sequence"/>
</dbReference>
<name>A0AAW0AQI9_9AGAR</name>
<protein>
    <recommendedName>
        <fullName evidence="1">Mif2/CENP-C cupin domain-containing protein</fullName>
    </recommendedName>
</protein>
<dbReference type="Pfam" id="PF11699">
    <property type="entry name" value="CENP-C_C"/>
    <property type="match status" value="1"/>
</dbReference>
<proteinExistence type="predicted"/>
<dbReference type="EMBL" id="JAWWNJ010000053">
    <property type="protein sequence ID" value="KAK7015629.1"/>
    <property type="molecule type" value="Genomic_DNA"/>
</dbReference>